<gene>
    <name evidence="1" type="ORF">C8A03DRAFT_37338</name>
</gene>
<evidence type="ECO:0000313" key="2">
    <source>
        <dbReference type="Proteomes" id="UP001303760"/>
    </source>
</evidence>
<organism evidence="1 2">
    <name type="scientific">Achaetomium macrosporum</name>
    <dbReference type="NCBI Taxonomy" id="79813"/>
    <lineage>
        <taxon>Eukaryota</taxon>
        <taxon>Fungi</taxon>
        <taxon>Dikarya</taxon>
        <taxon>Ascomycota</taxon>
        <taxon>Pezizomycotina</taxon>
        <taxon>Sordariomycetes</taxon>
        <taxon>Sordariomycetidae</taxon>
        <taxon>Sordariales</taxon>
        <taxon>Chaetomiaceae</taxon>
        <taxon>Achaetomium</taxon>
    </lineage>
</organism>
<comment type="caution">
    <text evidence="1">The sequence shown here is derived from an EMBL/GenBank/DDBJ whole genome shotgun (WGS) entry which is preliminary data.</text>
</comment>
<protein>
    <recommendedName>
        <fullName evidence="3">Fungal N-terminal domain-containing protein</fullName>
    </recommendedName>
</protein>
<reference evidence="1" key="1">
    <citation type="journal article" date="2023" name="Mol. Phylogenet. Evol.">
        <title>Genome-scale phylogeny and comparative genomics of the fungal order Sordariales.</title>
        <authorList>
            <person name="Hensen N."/>
            <person name="Bonometti L."/>
            <person name="Westerberg I."/>
            <person name="Brannstrom I.O."/>
            <person name="Guillou S."/>
            <person name="Cros-Aarteil S."/>
            <person name="Calhoun S."/>
            <person name="Haridas S."/>
            <person name="Kuo A."/>
            <person name="Mondo S."/>
            <person name="Pangilinan J."/>
            <person name="Riley R."/>
            <person name="LaButti K."/>
            <person name="Andreopoulos B."/>
            <person name="Lipzen A."/>
            <person name="Chen C."/>
            <person name="Yan M."/>
            <person name="Daum C."/>
            <person name="Ng V."/>
            <person name="Clum A."/>
            <person name="Steindorff A."/>
            <person name="Ohm R.A."/>
            <person name="Martin F."/>
            <person name="Silar P."/>
            <person name="Natvig D.O."/>
            <person name="Lalanne C."/>
            <person name="Gautier V."/>
            <person name="Ament-Velasquez S.L."/>
            <person name="Kruys A."/>
            <person name="Hutchinson M.I."/>
            <person name="Powell A.J."/>
            <person name="Barry K."/>
            <person name="Miller A.N."/>
            <person name="Grigoriev I.V."/>
            <person name="Debuchy R."/>
            <person name="Gladieux P."/>
            <person name="Hiltunen Thoren M."/>
            <person name="Johannesson H."/>
        </authorList>
    </citation>
    <scope>NUCLEOTIDE SEQUENCE</scope>
    <source>
        <strain evidence="1">CBS 532.94</strain>
    </source>
</reference>
<keyword evidence="2" id="KW-1185">Reference proteome</keyword>
<dbReference type="PANTHER" id="PTHR38886">
    <property type="entry name" value="SESA DOMAIN-CONTAINING PROTEIN"/>
    <property type="match status" value="1"/>
</dbReference>
<evidence type="ECO:0000313" key="1">
    <source>
        <dbReference type="EMBL" id="KAK4234844.1"/>
    </source>
</evidence>
<accession>A0AAN7HBG0</accession>
<reference evidence="1" key="2">
    <citation type="submission" date="2023-05" db="EMBL/GenBank/DDBJ databases">
        <authorList>
            <consortium name="Lawrence Berkeley National Laboratory"/>
            <person name="Steindorff A."/>
            <person name="Hensen N."/>
            <person name="Bonometti L."/>
            <person name="Westerberg I."/>
            <person name="Brannstrom I.O."/>
            <person name="Guillou S."/>
            <person name="Cros-Aarteil S."/>
            <person name="Calhoun S."/>
            <person name="Haridas S."/>
            <person name="Kuo A."/>
            <person name="Mondo S."/>
            <person name="Pangilinan J."/>
            <person name="Riley R."/>
            <person name="Labutti K."/>
            <person name="Andreopoulos B."/>
            <person name="Lipzen A."/>
            <person name="Chen C."/>
            <person name="Yanf M."/>
            <person name="Daum C."/>
            <person name="Ng V."/>
            <person name="Clum A."/>
            <person name="Ohm R."/>
            <person name="Martin F."/>
            <person name="Silar P."/>
            <person name="Natvig D."/>
            <person name="Lalanne C."/>
            <person name="Gautier V."/>
            <person name="Ament-Velasquez S.L."/>
            <person name="Kruys A."/>
            <person name="Hutchinson M.I."/>
            <person name="Powell A.J."/>
            <person name="Barry K."/>
            <person name="Miller A.N."/>
            <person name="Grigoriev I.V."/>
            <person name="Debuchy R."/>
            <person name="Gladieux P."/>
            <person name="Thoren M.H."/>
            <person name="Johannesson H."/>
        </authorList>
    </citation>
    <scope>NUCLEOTIDE SEQUENCE</scope>
    <source>
        <strain evidence="1">CBS 532.94</strain>
    </source>
</reference>
<dbReference type="Proteomes" id="UP001303760">
    <property type="component" value="Unassembled WGS sequence"/>
</dbReference>
<dbReference type="PANTHER" id="PTHR38886:SF1">
    <property type="entry name" value="NACHT-NTPASE AND P-LOOP NTPASES N-TERMINAL DOMAIN-CONTAINING PROTEIN"/>
    <property type="match status" value="1"/>
</dbReference>
<name>A0AAN7HBG0_9PEZI</name>
<dbReference type="AlphaFoldDB" id="A0AAN7HBG0"/>
<sequence length="153" mass="17057">MSFGFSVGDFLATIELVHDLAVALSDSRGSRAKFRGLVQELYSLERAMIEIKNLQLPAGLESHLWMVQQAASQCQRAITDFLQKNDAYMRCLGQGTSAAWWNESFYKIKWAVYKADDVDELRACLRGHALAMGIMLSSSTDLSRPYETPTGLG</sequence>
<proteinExistence type="predicted"/>
<dbReference type="EMBL" id="MU860321">
    <property type="protein sequence ID" value="KAK4234844.1"/>
    <property type="molecule type" value="Genomic_DNA"/>
</dbReference>
<evidence type="ECO:0008006" key="3">
    <source>
        <dbReference type="Google" id="ProtNLM"/>
    </source>
</evidence>